<name>A0A511JEM5_9CELL</name>
<dbReference type="SUPFAM" id="SSF54427">
    <property type="entry name" value="NTF2-like"/>
    <property type="match status" value="1"/>
</dbReference>
<evidence type="ECO:0000313" key="2">
    <source>
        <dbReference type="EMBL" id="GEL96457.1"/>
    </source>
</evidence>
<evidence type="ECO:0000259" key="1">
    <source>
        <dbReference type="Pfam" id="PF12680"/>
    </source>
</evidence>
<dbReference type="EMBL" id="BJWH01000001">
    <property type="protein sequence ID" value="GEL96457.1"/>
    <property type="molecule type" value="Genomic_DNA"/>
</dbReference>
<dbReference type="AlphaFoldDB" id="A0A511JEM5"/>
<organism evidence="2 3">
    <name type="scientific">Cellulomonas terrae</name>
    <dbReference type="NCBI Taxonomy" id="311234"/>
    <lineage>
        <taxon>Bacteria</taxon>
        <taxon>Bacillati</taxon>
        <taxon>Actinomycetota</taxon>
        <taxon>Actinomycetes</taxon>
        <taxon>Micrococcales</taxon>
        <taxon>Cellulomonadaceae</taxon>
        <taxon>Cellulomonas</taxon>
    </lineage>
</organism>
<keyword evidence="3" id="KW-1185">Reference proteome</keyword>
<feature type="domain" description="SnoaL-like" evidence="1">
    <location>
        <begin position="29"/>
        <end position="117"/>
    </location>
</feature>
<dbReference type="Pfam" id="PF12680">
    <property type="entry name" value="SnoaL_2"/>
    <property type="match status" value="1"/>
</dbReference>
<accession>A0A511JEM5</accession>
<proteinExistence type="predicted"/>
<gene>
    <name evidence="2" type="ORF">CTE05_00040</name>
</gene>
<protein>
    <recommendedName>
        <fullName evidence="1">SnoaL-like domain-containing protein</fullName>
    </recommendedName>
</protein>
<comment type="caution">
    <text evidence="2">The sequence shown here is derived from an EMBL/GenBank/DDBJ whole genome shotgun (WGS) entry which is preliminary data.</text>
</comment>
<dbReference type="Gene3D" id="3.10.450.50">
    <property type="match status" value="1"/>
</dbReference>
<sequence>MTPASGDRANPRWHTAAMSTPEPLAYSAAWAEAWNAHDIEAVLAHFHDDVVFTSPTAARVVPSSGGVVLGKQALREYWTEGLRLVPDLHFTVERVFAGVGVLVITYRNQGGGLVDEVLVFADGLVVEGHGTYLVSEGR</sequence>
<reference evidence="2 3" key="1">
    <citation type="submission" date="2019-07" db="EMBL/GenBank/DDBJ databases">
        <title>Whole genome shotgun sequence of Cellulomonas terrae NBRC 100819.</title>
        <authorList>
            <person name="Hosoyama A."/>
            <person name="Uohara A."/>
            <person name="Ohji S."/>
            <person name="Ichikawa N."/>
        </authorList>
    </citation>
    <scope>NUCLEOTIDE SEQUENCE [LARGE SCALE GENOMIC DNA]</scope>
    <source>
        <strain evidence="2 3">NBRC 100819</strain>
    </source>
</reference>
<dbReference type="InterPro" id="IPR032710">
    <property type="entry name" value="NTF2-like_dom_sf"/>
</dbReference>
<dbReference type="Proteomes" id="UP000321049">
    <property type="component" value="Unassembled WGS sequence"/>
</dbReference>
<evidence type="ECO:0000313" key="3">
    <source>
        <dbReference type="Proteomes" id="UP000321049"/>
    </source>
</evidence>
<dbReference type="InterPro" id="IPR037401">
    <property type="entry name" value="SnoaL-like"/>
</dbReference>